<dbReference type="PANTHER" id="PTHR36558">
    <property type="entry name" value="GLR1098 PROTEIN"/>
    <property type="match status" value="1"/>
</dbReference>
<keyword evidence="2" id="KW-0255">Endonuclease</keyword>
<dbReference type="RefSeq" id="WP_184202159.1">
    <property type="nucleotide sequence ID" value="NZ_JACHGW010000004.1"/>
</dbReference>
<proteinExistence type="predicted"/>
<accession>A0A7W9SVA2</accession>
<comment type="caution">
    <text evidence="2">The sequence shown here is derived from an EMBL/GenBank/DDBJ whole genome shotgun (WGS) entry which is preliminary data.</text>
</comment>
<dbReference type="InterPro" id="IPR008538">
    <property type="entry name" value="Uma2"/>
</dbReference>
<protein>
    <submittedName>
        <fullName evidence="2">Uma2 family endonuclease</fullName>
    </submittedName>
</protein>
<keyword evidence="3" id="KW-1185">Reference proteome</keyword>
<dbReference type="InterPro" id="IPR012296">
    <property type="entry name" value="Nuclease_put_TT1808"/>
</dbReference>
<dbReference type="AlphaFoldDB" id="A0A7W9SVA2"/>
<dbReference type="CDD" id="cd06260">
    <property type="entry name" value="DUF820-like"/>
    <property type="match status" value="1"/>
</dbReference>
<dbReference type="GO" id="GO:0004519">
    <property type="term" value="F:endonuclease activity"/>
    <property type="evidence" value="ECO:0007669"/>
    <property type="project" value="UniProtKB-KW"/>
</dbReference>
<sequence>MSTNTARTFTLEEYIAIEEASEVKHEFRDGQIVAMAGASPSHTFILADLVFLIRSQLKSGGCRIGSADMRVRLTPDGRYFYPDLVVVCGTPVFDDTKPQALINPRLIIEVLSDSTAAYDRGDKFHDYRQVPSLTDYVLVSQDRAYIEHYQRQGESDLWLYQAAEGLEATLLIGGLNLSLPLVDVYAQVDNIA</sequence>
<evidence type="ECO:0000313" key="2">
    <source>
        <dbReference type="EMBL" id="MBB6052678.1"/>
    </source>
</evidence>
<keyword evidence="2" id="KW-0540">Nuclease</keyword>
<name>A0A7W9SVA2_ARMRO</name>
<dbReference type="Proteomes" id="UP000520814">
    <property type="component" value="Unassembled WGS sequence"/>
</dbReference>
<reference evidence="2 3" key="1">
    <citation type="submission" date="2020-08" db="EMBL/GenBank/DDBJ databases">
        <title>Genomic Encyclopedia of Type Strains, Phase IV (KMG-IV): sequencing the most valuable type-strain genomes for metagenomic binning, comparative biology and taxonomic classification.</title>
        <authorList>
            <person name="Goeker M."/>
        </authorList>
    </citation>
    <scope>NUCLEOTIDE SEQUENCE [LARGE SCALE GENOMIC DNA]</scope>
    <source>
        <strain evidence="2 3">DSM 23562</strain>
    </source>
</reference>
<dbReference type="EMBL" id="JACHGW010000004">
    <property type="protein sequence ID" value="MBB6052678.1"/>
    <property type="molecule type" value="Genomic_DNA"/>
</dbReference>
<evidence type="ECO:0000259" key="1">
    <source>
        <dbReference type="Pfam" id="PF05685"/>
    </source>
</evidence>
<evidence type="ECO:0000313" key="3">
    <source>
        <dbReference type="Proteomes" id="UP000520814"/>
    </source>
</evidence>
<dbReference type="InterPro" id="IPR011335">
    <property type="entry name" value="Restrct_endonuc-II-like"/>
</dbReference>
<dbReference type="Gene3D" id="3.90.1570.10">
    <property type="entry name" value="tt1808, chain A"/>
    <property type="match status" value="1"/>
</dbReference>
<organism evidence="2 3">
    <name type="scientific">Armatimonas rosea</name>
    <dbReference type="NCBI Taxonomy" id="685828"/>
    <lineage>
        <taxon>Bacteria</taxon>
        <taxon>Bacillati</taxon>
        <taxon>Armatimonadota</taxon>
        <taxon>Armatimonadia</taxon>
        <taxon>Armatimonadales</taxon>
        <taxon>Armatimonadaceae</taxon>
        <taxon>Armatimonas</taxon>
    </lineage>
</organism>
<dbReference type="SUPFAM" id="SSF52980">
    <property type="entry name" value="Restriction endonuclease-like"/>
    <property type="match status" value="1"/>
</dbReference>
<feature type="domain" description="Putative restriction endonuclease" evidence="1">
    <location>
        <begin position="11"/>
        <end position="176"/>
    </location>
</feature>
<gene>
    <name evidence="2" type="ORF">HNQ39_004499</name>
</gene>
<keyword evidence="2" id="KW-0378">Hydrolase</keyword>
<dbReference type="PANTHER" id="PTHR36558:SF1">
    <property type="entry name" value="RESTRICTION ENDONUCLEASE DOMAIN-CONTAINING PROTEIN-RELATED"/>
    <property type="match status" value="1"/>
</dbReference>
<dbReference type="Pfam" id="PF05685">
    <property type="entry name" value="Uma2"/>
    <property type="match status" value="1"/>
</dbReference>